<sequence>MQARFALASGRLSQSLVHSASKSTISSSTVMEALSSSPSSSFSSPASALALRCAPLLHVRRIHLLKPRHLTPSGSSHPSARQTITAAAVSSNAAERVLAGGLTGALSSARAQSTAAASDKVNVRFITEHNEIIAVKASVGDNILDLAHANNIDLEGACEGTLACSTCHVVLPKQYYQLLPEPEDEENDMLDLAFGLTNTSRLGCQVIITKALEGMDIKLPGGALDARRADK</sequence>
<dbReference type="RefSeq" id="XP_004364082.2">
    <property type="nucleotide sequence ID" value="XM_004364025.2"/>
</dbReference>
<keyword evidence="4" id="KW-0408">Iron</keyword>
<dbReference type="InterPro" id="IPR018298">
    <property type="entry name" value="Adrenodoxin_Fe-S_BS"/>
</dbReference>
<dbReference type="InterPro" id="IPR001055">
    <property type="entry name" value="Adrenodoxin-like"/>
</dbReference>
<dbReference type="GO" id="GO:0005739">
    <property type="term" value="C:mitochondrion"/>
    <property type="evidence" value="ECO:0007669"/>
    <property type="project" value="TreeGrafter"/>
</dbReference>
<reference evidence="9" key="1">
    <citation type="submission" date="2011-02" db="EMBL/GenBank/DDBJ databases">
        <title>The Genome Sequence of Capsaspora owczarzaki ATCC 30864.</title>
        <authorList>
            <person name="Russ C."/>
            <person name="Cuomo C."/>
            <person name="Burger G."/>
            <person name="Gray M.W."/>
            <person name="Holland P.W.H."/>
            <person name="King N."/>
            <person name="Lang F.B.F."/>
            <person name="Roger A.J."/>
            <person name="Ruiz-Trillo I."/>
            <person name="Young S.K."/>
            <person name="Zeng Q."/>
            <person name="Gargeya S."/>
            <person name="Alvarado L."/>
            <person name="Berlin A."/>
            <person name="Chapman S.B."/>
            <person name="Chen Z."/>
            <person name="Freedman E."/>
            <person name="Gellesch M."/>
            <person name="Goldberg J."/>
            <person name="Griggs A."/>
            <person name="Gujja S."/>
            <person name="Heilman E."/>
            <person name="Heiman D."/>
            <person name="Howarth C."/>
            <person name="Mehta T."/>
            <person name="Neiman D."/>
            <person name="Pearson M."/>
            <person name="Roberts A."/>
            <person name="Saif S."/>
            <person name="Shea T."/>
            <person name="Shenoy N."/>
            <person name="Sisk P."/>
            <person name="Stolte C."/>
            <person name="Sykes S."/>
            <person name="White J."/>
            <person name="Yandava C."/>
            <person name="Haas B."/>
            <person name="Nusbaum C."/>
            <person name="Birren B."/>
        </authorList>
    </citation>
    <scope>NUCLEOTIDE SEQUENCE</scope>
    <source>
        <strain evidence="9">ATCC 30864</strain>
    </source>
</reference>
<comment type="cofactor">
    <cofactor evidence="6">
        <name>[2Fe-2S] cluster</name>
        <dbReference type="ChEBI" id="CHEBI:190135"/>
    </cofactor>
</comment>
<dbReference type="Proteomes" id="UP000008743">
    <property type="component" value="Unassembled WGS sequence"/>
</dbReference>
<dbReference type="PRINTS" id="PR00355">
    <property type="entry name" value="ADRENODOXIN"/>
</dbReference>
<organism evidence="8 9">
    <name type="scientific">Capsaspora owczarzaki (strain ATCC 30864)</name>
    <dbReference type="NCBI Taxonomy" id="595528"/>
    <lineage>
        <taxon>Eukaryota</taxon>
        <taxon>Filasterea</taxon>
        <taxon>Capsaspora</taxon>
    </lineage>
</organism>
<dbReference type="InterPro" id="IPR001041">
    <property type="entry name" value="2Fe-2S_ferredoxin-type"/>
</dbReference>
<keyword evidence="9" id="KW-1185">Reference proteome</keyword>
<name>A0A0D2X2A9_CAPO3</name>
<dbReference type="InterPro" id="IPR012675">
    <property type="entry name" value="Beta-grasp_dom_sf"/>
</dbReference>
<dbReference type="AlphaFoldDB" id="A0A0D2X2A9"/>
<evidence type="ECO:0000256" key="5">
    <source>
        <dbReference type="ARBA" id="ARBA00023014"/>
    </source>
</evidence>
<feature type="domain" description="2Fe-2S ferredoxin-type" evidence="7">
    <location>
        <begin position="121"/>
        <end position="223"/>
    </location>
</feature>
<dbReference type="CDD" id="cd00207">
    <property type="entry name" value="fer2"/>
    <property type="match status" value="1"/>
</dbReference>
<evidence type="ECO:0000313" key="8">
    <source>
        <dbReference type="EMBL" id="KJE92239.1"/>
    </source>
</evidence>
<dbReference type="PANTHER" id="PTHR23426:SF65">
    <property type="entry name" value="FERREDOXIN-2, MITOCHONDRIAL"/>
    <property type="match status" value="1"/>
</dbReference>
<evidence type="ECO:0000256" key="3">
    <source>
        <dbReference type="ARBA" id="ARBA00022723"/>
    </source>
</evidence>
<dbReference type="GO" id="GO:0051537">
    <property type="term" value="F:2 iron, 2 sulfur cluster binding"/>
    <property type="evidence" value="ECO:0007669"/>
    <property type="project" value="UniProtKB-KW"/>
</dbReference>
<accession>A0A0D2X2A9</accession>
<dbReference type="PROSITE" id="PS00814">
    <property type="entry name" value="ADX"/>
    <property type="match status" value="1"/>
</dbReference>
<dbReference type="Pfam" id="PF00111">
    <property type="entry name" value="Fer2"/>
    <property type="match status" value="1"/>
</dbReference>
<keyword evidence="3" id="KW-0479">Metal-binding</keyword>
<keyword evidence="5" id="KW-0411">Iron-sulfur</keyword>
<dbReference type="Gene3D" id="3.10.20.30">
    <property type="match status" value="1"/>
</dbReference>
<evidence type="ECO:0000256" key="6">
    <source>
        <dbReference type="ARBA" id="ARBA00034078"/>
    </source>
</evidence>
<evidence type="ECO:0000313" key="9">
    <source>
        <dbReference type="Proteomes" id="UP000008743"/>
    </source>
</evidence>
<dbReference type="SUPFAM" id="SSF54292">
    <property type="entry name" value="2Fe-2S ferredoxin-like"/>
    <property type="match status" value="1"/>
</dbReference>
<dbReference type="OrthoDB" id="268593at2759"/>
<evidence type="ECO:0000256" key="1">
    <source>
        <dbReference type="ARBA" id="ARBA00010914"/>
    </source>
</evidence>
<comment type="similarity">
    <text evidence="1">Belongs to the adrenodoxin/putidaredoxin family.</text>
</comment>
<dbReference type="GO" id="GO:0046872">
    <property type="term" value="F:metal ion binding"/>
    <property type="evidence" value="ECO:0007669"/>
    <property type="project" value="UniProtKB-KW"/>
</dbReference>
<gene>
    <name evidence="8" type="ORF">CAOG_003243</name>
</gene>
<dbReference type="InParanoid" id="A0A0D2X2A9"/>
<dbReference type="PROSITE" id="PS51085">
    <property type="entry name" value="2FE2S_FER_2"/>
    <property type="match status" value="1"/>
</dbReference>
<protein>
    <submittedName>
        <fullName evidence="8">Ferredoxin</fullName>
    </submittedName>
</protein>
<dbReference type="InterPro" id="IPR036010">
    <property type="entry name" value="2Fe-2S_ferredoxin-like_sf"/>
</dbReference>
<keyword evidence="2" id="KW-0001">2Fe-2S</keyword>
<evidence type="ECO:0000256" key="2">
    <source>
        <dbReference type="ARBA" id="ARBA00022714"/>
    </source>
</evidence>
<proteinExistence type="inferred from homology"/>
<evidence type="ECO:0000259" key="7">
    <source>
        <dbReference type="PROSITE" id="PS51085"/>
    </source>
</evidence>
<dbReference type="PhylomeDB" id="A0A0D2X2A9"/>
<dbReference type="GO" id="GO:0140647">
    <property type="term" value="P:P450-containing electron transport chain"/>
    <property type="evidence" value="ECO:0007669"/>
    <property type="project" value="InterPro"/>
</dbReference>
<dbReference type="STRING" id="595528.A0A0D2X2A9"/>
<dbReference type="EMBL" id="KE346363">
    <property type="protein sequence ID" value="KJE92239.1"/>
    <property type="molecule type" value="Genomic_DNA"/>
</dbReference>
<dbReference type="GO" id="GO:0009055">
    <property type="term" value="F:electron transfer activity"/>
    <property type="evidence" value="ECO:0007669"/>
    <property type="project" value="TreeGrafter"/>
</dbReference>
<evidence type="ECO:0000256" key="4">
    <source>
        <dbReference type="ARBA" id="ARBA00023004"/>
    </source>
</evidence>
<dbReference type="PANTHER" id="PTHR23426">
    <property type="entry name" value="FERREDOXIN/ADRENODOXIN"/>
    <property type="match status" value="1"/>
</dbReference>